<keyword evidence="2" id="KW-0812">Transmembrane</keyword>
<reference evidence="3 4" key="1">
    <citation type="submission" date="2022-03" db="EMBL/GenBank/DDBJ databases">
        <authorList>
            <person name="Macdonald S."/>
            <person name="Ahmed S."/>
            <person name="Newling K."/>
        </authorList>
    </citation>
    <scope>NUCLEOTIDE SEQUENCE [LARGE SCALE GENOMIC DNA]</scope>
</reference>
<comment type="caution">
    <text evidence="3">The sequence shown here is derived from an EMBL/GenBank/DDBJ whole genome shotgun (WGS) entry which is preliminary data.</text>
</comment>
<evidence type="ECO:0000313" key="4">
    <source>
        <dbReference type="Proteomes" id="UP001642260"/>
    </source>
</evidence>
<gene>
    <name evidence="3" type="ORF">ERUC_LOCUS32150</name>
</gene>
<feature type="transmembrane region" description="Helical" evidence="2">
    <location>
        <begin position="136"/>
        <end position="155"/>
    </location>
</feature>
<keyword evidence="2" id="KW-0472">Membrane</keyword>
<proteinExistence type="predicted"/>
<dbReference type="EMBL" id="CAKOAT010456265">
    <property type="protein sequence ID" value="CAH8375232.1"/>
    <property type="molecule type" value="Genomic_DNA"/>
</dbReference>
<accession>A0ABC8L6R9</accession>
<keyword evidence="1" id="KW-0175">Coiled coil</keyword>
<organism evidence="3 4">
    <name type="scientific">Eruca vesicaria subsp. sativa</name>
    <name type="common">Garden rocket</name>
    <name type="synonym">Eruca sativa</name>
    <dbReference type="NCBI Taxonomy" id="29727"/>
    <lineage>
        <taxon>Eukaryota</taxon>
        <taxon>Viridiplantae</taxon>
        <taxon>Streptophyta</taxon>
        <taxon>Embryophyta</taxon>
        <taxon>Tracheophyta</taxon>
        <taxon>Spermatophyta</taxon>
        <taxon>Magnoliopsida</taxon>
        <taxon>eudicotyledons</taxon>
        <taxon>Gunneridae</taxon>
        <taxon>Pentapetalae</taxon>
        <taxon>rosids</taxon>
        <taxon>malvids</taxon>
        <taxon>Brassicales</taxon>
        <taxon>Brassicaceae</taxon>
        <taxon>Brassiceae</taxon>
        <taxon>Eruca</taxon>
    </lineage>
</organism>
<evidence type="ECO:0000256" key="2">
    <source>
        <dbReference type="SAM" id="Phobius"/>
    </source>
</evidence>
<dbReference type="Proteomes" id="UP001642260">
    <property type="component" value="Unassembled WGS sequence"/>
</dbReference>
<keyword evidence="2" id="KW-1133">Transmembrane helix</keyword>
<keyword evidence="4" id="KW-1185">Reference proteome</keyword>
<evidence type="ECO:0000313" key="3">
    <source>
        <dbReference type="EMBL" id="CAH8375232.1"/>
    </source>
</evidence>
<feature type="coiled-coil region" evidence="1">
    <location>
        <begin position="79"/>
        <end position="106"/>
    </location>
</feature>
<evidence type="ECO:0000256" key="1">
    <source>
        <dbReference type="SAM" id="Coils"/>
    </source>
</evidence>
<sequence length="158" mass="17541">MYLRLGFALQHNRDSSSSSHLATLMTSSSSSSITGHRHSVYSVPTRCWCGNNLKTFASRTKENPFRRFHRCVIALGSLSNSVQEKLARQEASIGKLKEELAQTLLKMNQVNVTQLEETDNTNQTGVAGHRIHSPRFTVNIGVAFAVLGVAAWFSYKLT</sequence>
<dbReference type="AlphaFoldDB" id="A0ABC8L6R9"/>
<protein>
    <submittedName>
        <fullName evidence="3">Uncharacterized protein</fullName>
    </submittedName>
</protein>
<name>A0ABC8L6R9_ERUVS</name>